<dbReference type="InterPro" id="IPR001763">
    <property type="entry name" value="Rhodanese-like_dom"/>
</dbReference>
<feature type="transmembrane region" description="Helical" evidence="1">
    <location>
        <begin position="6"/>
        <end position="27"/>
    </location>
</feature>
<keyword evidence="1" id="KW-0472">Membrane</keyword>
<name>A0A927C576_9GAMM</name>
<dbReference type="InterPro" id="IPR036873">
    <property type="entry name" value="Rhodanese-like_dom_sf"/>
</dbReference>
<keyword evidence="1" id="KW-1133">Transmembrane helix</keyword>
<dbReference type="PROSITE" id="PS51257">
    <property type="entry name" value="PROKAR_LIPOPROTEIN"/>
    <property type="match status" value="1"/>
</dbReference>
<dbReference type="EMBL" id="JACXLD010000009">
    <property type="protein sequence ID" value="MBD2859971.1"/>
    <property type="molecule type" value="Genomic_DNA"/>
</dbReference>
<sequence>MEKLILFLAEQWMLVGGLLSCIFLLSYHDSRKSGRSLTPQQVVNLVNGEGALLLDLRDKAEFGKGHILDSKNLPLAKLDDELERVAADKSKPVVLVCKLGQSAGTAGKKMTAKGYQQVYRMKGGISEWQAMKMPLVK</sequence>
<dbReference type="CDD" id="cd00158">
    <property type="entry name" value="RHOD"/>
    <property type="match status" value="1"/>
</dbReference>
<reference evidence="3" key="1">
    <citation type="submission" date="2020-09" db="EMBL/GenBank/DDBJ databases">
        <authorList>
            <person name="Yoon J.-W."/>
        </authorList>
    </citation>
    <scope>NUCLEOTIDE SEQUENCE</scope>
    <source>
        <strain evidence="3">KMU-158</strain>
    </source>
</reference>
<dbReference type="RefSeq" id="WP_190766368.1">
    <property type="nucleotide sequence ID" value="NZ_JACXLD010000009.1"/>
</dbReference>
<organism evidence="3 4">
    <name type="scientific">Spongiibacter pelagi</name>
    <dbReference type="NCBI Taxonomy" id="2760804"/>
    <lineage>
        <taxon>Bacteria</taxon>
        <taxon>Pseudomonadati</taxon>
        <taxon>Pseudomonadota</taxon>
        <taxon>Gammaproteobacteria</taxon>
        <taxon>Cellvibrionales</taxon>
        <taxon>Spongiibacteraceae</taxon>
        <taxon>Spongiibacter</taxon>
    </lineage>
</organism>
<dbReference type="PANTHER" id="PTHR43031:SF18">
    <property type="entry name" value="RHODANESE-RELATED SULFURTRANSFERASES"/>
    <property type="match status" value="1"/>
</dbReference>
<feature type="domain" description="Rhodanese" evidence="2">
    <location>
        <begin position="47"/>
        <end position="137"/>
    </location>
</feature>
<dbReference type="SUPFAM" id="SSF52821">
    <property type="entry name" value="Rhodanese/Cell cycle control phosphatase"/>
    <property type="match status" value="1"/>
</dbReference>
<dbReference type="SMART" id="SM00450">
    <property type="entry name" value="RHOD"/>
    <property type="match status" value="1"/>
</dbReference>
<evidence type="ECO:0000256" key="1">
    <source>
        <dbReference type="SAM" id="Phobius"/>
    </source>
</evidence>
<proteinExistence type="predicted"/>
<gene>
    <name evidence="3" type="ORF">IB286_13260</name>
</gene>
<dbReference type="AlphaFoldDB" id="A0A927C576"/>
<evidence type="ECO:0000313" key="3">
    <source>
        <dbReference type="EMBL" id="MBD2859971.1"/>
    </source>
</evidence>
<dbReference type="PROSITE" id="PS50206">
    <property type="entry name" value="RHODANESE_3"/>
    <property type="match status" value="1"/>
</dbReference>
<dbReference type="Pfam" id="PF00581">
    <property type="entry name" value="Rhodanese"/>
    <property type="match status" value="1"/>
</dbReference>
<evidence type="ECO:0000313" key="4">
    <source>
        <dbReference type="Proteomes" id="UP000610558"/>
    </source>
</evidence>
<dbReference type="InterPro" id="IPR050229">
    <property type="entry name" value="GlpE_sulfurtransferase"/>
</dbReference>
<dbReference type="PANTHER" id="PTHR43031">
    <property type="entry name" value="FAD-DEPENDENT OXIDOREDUCTASE"/>
    <property type="match status" value="1"/>
</dbReference>
<keyword evidence="1" id="KW-0812">Transmembrane</keyword>
<keyword evidence="4" id="KW-1185">Reference proteome</keyword>
<accession>A0A927C576</accession>
<dbReference type="Proteomes" id="UP000610558">
    <property type="component" value="Unassembled WGS sequence"/>
</dbReference>
<comment type="caution">
    <text evidence="3">The sequence shown here is derived from an EMBL/GenBank/DDBJ whole genome shotgun (WGS) entry which is preliminary data.</text>
</comment>
<protein>
    <submittedName>
        <fullName evidence="3">Rhodanese-like domain-containing protein</fullName>
    </submittedName>
</protein>
<dbReference type="Gene3D" id="3.40.250.10">
    <property type="entry name" value="Rhodanese-like domain"/>
    <property type="match status" value="1"/>
</dbReference>
<evidence type="ECO:0000259" key="2">
    <source>
        <dbReference type="PROSITE" id="PS50206"/>
    </source>
</evidence>